<accession>A0ABU1UEA8</accession>
<organism evidence="2 3">
    <name type="scientific">Arthrobacter ginsengisoli</name>
    <dbReference type="NCBI Taxonomy" id="1356565"/>
    <lineage>
        <taxon>Bacteria</taxon>
        <taxon>Bacillati</taxon>
        <taxon>Actinomycetota</taxon>
        <taxon>Actinomycetes</taxon>
        <taxon>Micrococcales</taxon>
        <taxon>Micrococcaceae</taxon>
        <taxon>Arthrobacter</taxon>
    </lineage>
</organism>
<reference evidence="2 3" key="1">
    <citation type="submission" date="2023-07" db="EMBL/GenBank/DDBJ databases">
        <title>Sorghum-associated microbial communities from plants grown in Nebraska, USA.</title>
        <authorList>
            <person name="Schachtman D."/>
        </authorList>
    </citation>
    <scope>NUCLEOTIDE SEQUENCE [LARGE SCALE GENOMIC DNA]</scope>
    <source>
        <strain evidence="2 3">BE167</strain>
    </source>
</reference>
<evidence type="ECO:0000313" key="2">
    <source>
        <dbReference type="EMBL" id="MDR7083483.1"/>
    </source>
</evidence>
<evidence type="ECO:0000256" key="1">
    <source>
        <dbReference type="SAM" id="MobiDB-lite"/>
    </source>
</evidence>
<dbReference type="Proteomes" id="UP001252243">
    <property type="component" value="Unassembled WGS sequence"/>
</dbReference>
<keyword evidence="3" id="KW-1185">Reference proteome</keyword>
<gene>
    <name evidence="2" type="ORF">J2X01_002777</name>
</gene>
<feature type="region of interest" description="Disordered" evidence="1">
    <location>
        <begin position="52"/>
        <end position="73"/>
    </location>
</feature>
<evidence type="ECO:0000313" key="3">
    <source>
        <dbReference type="Proteomes" id="UP001252243"/>
    </source>
</evidence>
<comment type="caution">
    <text evidence="2">The sequence shown here is derived from an EMBL/GenBank/DDBJ whole genome shotgun (WGS) entry which is preliminary data.</text>
</comment>
<name>A0ABU1UEA8_9MICC</name>
<protein>
    <submittedName>
        <fullName evidence="2">Uncharacterized protein</fullName>
    </submittedName>
</protein>
<dbReference type="EMBL" id="JAVDVQ010000011">
    <property type="protein sequence ID" value="MDR7083483.1"/>
    <property type="molecule type" value="Genomic_DNA"/>
</dbReference>
<proteinExistence type="predicted"/>
<sequence length="233" mass="25713">MPPRSAPNRHSWPLFRPSWRPFASDGRGCVPRGGHSCQLGGRVAHSPDWLHRFSTHGRHSNPRGGHSRQMGGRTSRMAAICVSWAAGRARSPDWLHRFSTHGRHSNLRGGRSRQMGESVSLVAAIHVRWAAGRPGWRPFVSDGRPGGAFSGLAPSILHTWPPLHPSWRPFASDGRPDVPDGGHSCQMGGRTSRVAAIRVRWAAGWARSPAWLHRFSTDGRYSDPRGGQLPQHE</sequence>